<protein>
    <submittedName>
        <fullName evidence="1">Uncharacterized protein</fullName>
    </submittedName>
</protein>
<gene>
    <name evidence="1" type="ORF">BDA99DRAFT_440726</name>
</gene>
<keyword evidence="2" id="KW-1185">Reference proteome</keyword>
<organism evidence="1 2">
    <name type="scientific">Phascolomyces articulosus</name>
    <dbReference type="NCBI Taxonomy" id="60185"/>
    <lineage>
        <taxon>Eukaryota</taxon>
        <taxon>Fungi</taxon>
        <taxon>Fungi incertae sedis</taxon>
        <taxon>Mucoromycota</taxon>
        <taxon>Mucoromycotina</taxon>
        <taxon>Mucoromycetes</taxon>
        <taxon>Mucorales</taxon>
        <taxon>Lichtheimiaceae</taxon>
        <taxon>Phascolomyces</taxon>
    </lineage>
</organism>
<sequence>KISRRLDTLYIGKGIELGGLEAGPTKDNTKEFEDSMLKLPFVFKDMLNESVSCLPSLIHKVHVLGYNINGMYANQ</sequence>
<dbReference type="AlphaFoldDB" id="A0AAD5JXH3"/>
<dbReference type="Proteomes" id="UP001209540">
    <property type="component" value="Unassembled WGS sequence"/>
</dbReference>
<reference evidence="1" key="1">
    <citation type="journal article" date="2022" name="IScience">
        <title>Evolution of zygomycete secretomes and the origins of terrestrial fungal ecologies.</title>
        <authorList>
            <person name="Chang Y."/>
            <person name="Wang Y."/>
            <person name="Mondo S."/>
            <person name="Ahrendt S."/>
            <person name="Andreopoulos W."/>
            <person name="Barry K."/>
            <person name="Beard J."/>
            <person name="Benny G.L."/>
            <person name="Blankenship S."/>
            <person name="Bonito G."/>
            <person name="Cuomo C."/>
            <person name="Desiro A."/>
            <person name="Gervers K.A."/>
            <person name="Hundley H."/>
            <person name="Kuo A."/>
            <person name="LaButti K."/>
            <person name="Lang B.F."/>
            <person name="Lipzen A."/>
            <person name="O'Donnell K."/>
            <person name="Pangilinan J."/>
            <person name="Reynolds N."/>
            <person name="Sandor L."/>
            <person name="Smith M.E."/>
            <person name="Tsang A."/>
            <person name="Grigoriev I.V."/>
            <person name="Stajich J.E."/>
            <person name="Spatafora J.W."/>
        </authorList>
    </citation>
    <scope>NUCLEOTIDE SEQUENCE</scope>
    <source>
        <strain evidence="1">RSA 2281</strain>
    </source>
</reference>
<evidence type="ECO:0000313" key="2">
    <source>
        <dbReference type="Proteomes" id="UP001209540"/>
    </source>
</evidence>
<accession>A0AAD5JXH3</accession>
<evidence type="ECO:0000313" key="1">
    <source>
        <dbReference type="EMBL" id="KAI9258807.1"/>
    </source>
</evidence>
<reference evidence="1" key="2">
    <citation type="submission" date="2023-02" db="EMBL/GenBank/DDBJ databases">
        <authorList>
            <consortium name="DOE Joint Genome Institute"/>
            <person name="Mondo S.J."/>
            <person name="Chang Y."/>
            <person name="Wang Y."/>
            <person name="Ahrendt S."/>
            <person name="Andreopoulos W."/>
            <person name="Barry K."/>
            <person name="Beard J."/>
            <person name="Benny G.L."/>
            <person name="Blankenship S."/>
            <person name="Bonito G."/>
            <person name="Cuomo C."/>
            <person name="Desiro A."/>
            <person name="Gervers K.A."/>
            <person name="Hundley H."/>
            <person name="Kuo A."/>
            <person name="LaButti K."/>
            <person name="Lang B.F."/>
            <person name="Lipzen A."/>
            <person name="O'Donnell K."/>
            <person name="Pangilinan J."/>
            <person name="Reynolds N."/>
            <person name="Sandor L."/>
            <person name="Smith M.W."/>
            <person name="Tsang A."/>
            <person name="Grigoriev I.V."/>
            <person name="Stajich J.E."/>
            <person name="Spatafora J.W."/>
        </authorList>
    </citation>
    <scope>NUCLEOTIDE SEQUENCE</scope>
    <source>
        <strain evidence="1">RSA 2281</strain>
    </source>
</reference>
<name>A0AAD5JXH3_9FUNG</name>
<proteinExistence type="predicted"/>
<feature type="non-terminal residue" evidence="1">
    <location>
        <position position="1"/>
    </location>
</feature>
<dbReference type="EMBL" id="JAIXMP010000018">
    <property type="protein sequence ID" value="KAI9258807.1"/>
    <property type="molecule type" value="Genomic_DNA"/>
</dbReference>
<comment type="caution">
    <text evidence="1">The sequence shown here is derived from an EMBL/GenBank/DDBJ whole genome shotgun (WGS) entry which is preliminary data.</text>
</comment>